<dbReference type="SUPFAM" id="SSF53067">
    <property type="entry name" value="Actin-like ATPase domain"/>
    <property type="match status" value="1"/>
</dbReference>
<reference evidence="3 5" key="2">
    <citation type="submission" date="2019-12" db="EMBL/GenBank/DDBJ databases">
        <title>Complete Genome Sequences of Lactobacillus strains, C25 and P38, Isolated from Chicken Cecum.</title>
        <authorList>
            <person name="Hassan H.M."/>
            <person name="Mendoza M."/>
            <person name="Rezvani M."/>
            <person name="Koci M.D."/>
            <person name="Dickey A.N."/>
            <person name="Scholl E.H."/>
        </authorList>
    </citation>
    <scope>NUCLEOTIDE SEQUENCE [LARGE SCALE GENOMIC DNA]</scope>
    <source>
        <strain evidence="3 5">C25</strain>
        <plasmid evidence="3 5">unnamed</plasmid>
    </source>
</reference>
<evidence type="ECO:0000313" key="2">
    <source>
        <dbReference type="EMBL" id="KAA8797909.1"/>
    </source>
</evidence>
<proteinExistence type="predicted"/>
<dbReference type="EMBL" id="CP047143">
    <property type="protein sequence ID" value="QHQ69186.1"/>
    <property type="molecule type" value="Genomic_DNA"/>
</dbReference>
<dbReference type="CDD" id="cd24023">
    <property type="entry name" value="ASKHA_NBD_ParM_Alp7A-like"/>
    <property type="match status" value="1"/>
</dbReference>
<dbReference type="EMBL" id="VUAO01000012">
    <property type="protein sequence ID" value="KAA8797909.1"/>
    <property type="molecule type" value="Genomic_DNA"/>
</dbReference>
<dbReference type="RefSeq" id="WP_065989033.1">
    <property type="nucleotide sequence ID" value="NZ_CP047143.1"/>
</dbReference>
<dbReference type="Proteomes" id="UP000322051">
    <property type="component" value="Unassembled WGS sequence"/>
</dbReference>
<dbReference type="InterPro" id="IPR049067">
    <property type="entry name" value="MreB-like_C"/>
</dbReference>
<organism evidence="2 4">
    <name type="scientific">Lactobacillus crispatus</name>
    <dbReference type="NCBI Taxonomy" id="47770"/>
    <lineage>
        <taxon>Bacteria</taxon>
        <taxon>Bacillati</taxon>
        <taxon>Bacillota</taxon>
        <taxon>Bacilli</taxon>
        <taxon>Lactobacillales</taxon>
        <taxon>Lactobacillaceae</taxon>
        <taxon>Lactobacillus</taxon>
    </lineage>
</organism>
<dbReference type="AlphaFoldDB" id="A0AAN6AG94"/>
<evidence type="ECO:0000313" key="4">
    <source>
        <dbReference type="Proteomes" id="UP000322051"/>
    </source>
</evidence>
<dbReference type="InterPro" id="IPR043129">
    <property type="entry name" value="ATPase_NBD"/>
</dbReference>
<accession>A0AAN6AG94</accession>
<protein>
    <submittedName>
        <fullName evidence="2">ParM/StbA family protein</fullName>
    </submittedName>
</protein>
<keyword evidence="3" id="KW-0614">Plasmid</keyword>
<dbReference type="Proteomes" id="UP000464915">
    <property type="component" value="Plasmid unnamed"/>
</dbReference>
<evidence type="ECO:0000313" key="5">
    <source>
        <dbReference type="Proteomes" id="UP000464915"/>
    </source>
</evidence>
<dbReference type="Gene3D" id="3.30.420.40">
    <property type="match status" value="2"/>
</dbReference>
<feature type="domain" description="Actin homologue MreB-like C-terminal" evidence="1">
    <location>
        <begin position="248"/>
        <end position="367"/>
    </location>
</feature>
<gene>
    <name evidence="2" type="ORF">F1C02_05420</name>
    <name evidence="3" type="ORF">GSR61_11415</name>
</gene>
<dbReference type="Pfam" id="PF21522">
    <property type="entry name" value="MreB-like_C"/>
    <property type="match status" value="1"/>
</dbReference>
<sequence length="415" mass="46076">MQEEQQTIHFNLAHDGGNGYMKDRLNGKTTIFPSVIADFMPGMQNITVDSASRDDVESFLDDFIDNMDITTNSKGISDNGRYLVGQAAAYSGVHVTTFNVNNTAGKNTSDISVICALAFIAYNALNIYYRHHLVLPDSLNVSVDKFATDLPIDEFKNQEIVKSFIARFKGNLHTVTINTFDKPINVQIKFGQVAVEPEGLTGERGLIISPSYRGMYRDDDVFNPLLVDYQLDHFDGQDLAEAGNVICIDIGDGTVDFSTMNGLSTLTLANMNDSLASGVGNVATDAINALHQKYPMIRKLNRQKFMEIANRGNDKESLTYKEFFDEQVKSLNRRIISKLSAIYNSLDQQVGMIVVCGGGAVALKDSLAPALKEAMSKLDVFDRTKIFWIDKEFAQTLNLDGLQARILSMRDRDDK</sequence>
<geneLocation type="plasmid" evidence="3 5">
    <name>unnamed</name>
</geneLocation>
<evidence type="ECO:0000313" key="3">
    <source>
        <dbReference type="EMBL" id="QHQ69186.1"/>
    </source>
</evidence>
<name>A0AAN6AG94_9LACO</name>
<reference evidence="2 4" key="1">
    <citation type="submission" date="2019-09" db="EMBL/GenBank/DDBJ databases">
        <title>Comparative analysis of L. crispatus genomes revealed niche specific adaptation to different host and body sites.</title>
        <authorList>
            <person name="Pan M."/>
            <person name="Hidalgo-Cantabrana C."/>
            <person name="Barrangou R."/>
        </authorList>
    </citation>
    <scope>NUCLEOTIDE SEQUENCE [LARGE SCALE GENOMIC DNA]</scope>
    <source>
        <strain evidence="2 4">NCK973</strain>
    </source>
</reference>
<evidence type="ECO:0000259" key="1">
    <source>
        <dbReference type="Pfam" id="PF21522"/>
    </source>
</evidence>